<keyword evidence="2" id="KW-0472">Membrane</keyword>
<organism evidence="3 4">
    <name type="scientific">Actinoplanes subglobosus</name>
    <dbReference type="NCBI Taxonomy" id="1547892"/>
    <lineage>
        <taxon>Bacteria</taxon>
        <taxon>Bacillati</taxon>
        <taxon>Actinomycetota</taxon>
        <taxon>Actinomycetes</taxon>
        <taxon>Micromonosporales</taxon>
        <taxon>Micromonosporaceae</taxon>
        <taxon>Actinoplanes</taxon>
    </lineage>
</organism>
<keyword evidence="2" id="KW-1133">Transmembrane helix</keyword>
<name>A0ABV8J2M2_9ACTN</name>
<feature type="region of interest" description="Disordered" evidence="1">
    <location>
        <begin position="151"/>
        <end position="203"/>
    </location>
</feature>
<reference evidence="4" key="1">
    <citation type="journal article" date="2019" name="Int. J. Syst. Evol. Microbiol.">
        <title>The Global Catalogue of Microorganisms (GCM) 10K type strain sequencing project: providing services to taxonomists for standard genome sequencing and annotation.</title>
        <authorList>
            <consortium name="The Broad Institute Genomics Platform"/>
            <consortium name="The Broad Institute Genome Sequencing Center for Infectious Disease"/>
            <person name="Wu L."/>
            <person name="Ma J."/>
        </authorList>
    </citation>
    <scope>NUCLEOTIDE SEQUENCE [LARGE SCALE GENOMIC DNA]</scope>
    <source>
        <strain evidence="4">TBRC 5832</strain>
    </source>
</reference>
<feature type="compositionally biased region" description="Low complexity" evidence="1">
    <location>
        <begin position="164"/>
        <end position="202"/>
    </location>
</feature>
<protein>
    <recommendedName>
        <fullName evidence="5">Serine/threonine protein kinase</fullName>
    </recommendedName>
</protein>
<dbReference type="Proteomes" id="UP001595867">
    <property type="component" value="Unassembled WGS sequence"/>
</dbReference>
<accession>A0ABV8J2M2</accession>
<comment type="caution">
    <text evidence="3">The sequence shown here is derived from an EMBL/GenBank/DDBJ whole genome shotgun (WGS) entry which is preliminary data.</text>
</comment>
<dbReference type="EMBL" id="JBHSBL010000020">
    <property type="protein sequence ID" value="MFC4069428.1"/>
    <property type="molecule type" value="Genomic_DNA"/>
</dbReference>
<keyword evidence="2" id="KW-0812">Transmembrane</keyword>
<gene>
    <name evidence="3" type="ORF">ACFO0C_31275</name>
</gene>
<evidence type="ECO:0000256" key="2">
    <source>
        <dbReference type="SAM" id="Phobius"/>
    </source>
</evidence>
<keyword evidence="4" id="KW-1185">Reference proteome</keyword>
<evidence type="ECO:0000313" key="3">
    <source>
        <dbReference type="EMBL" id="MFC4069428.1"/>
    </source>
</evidence>
<evidence type="ECO:0000256" key="1">
    <source>
        <dbReference type="SAM" id="MobiDB-lite"/>
    </source>
</evidence>
<feature type="transmembrane region" description="Helical" evidence="2">
    <location>
        <begin position="123"/>
        <end position="144"/>
    </location>
</feature>
<proteinExistence type="predicted"/>
<sequence length="340" mass="36001">MTETPESPDRPAWDVASAAYFDPTTMAMTPPAEHLRPAADPFTPVSPPADPFTPVASPVDPFASVASPADPDGTVVVGRFEPARQQQHYPAGPSDWPAADGFGTTEQLQPLPPLPPGRGYGKLPVIVAALAVLLVAGAAGGVVLMRASDRTDAAGTDPTPPVTPTDTVTTEVTPTETVTTDYTPTTESTPTGSTPTESTPTVDPQEAALTRLESLRAQDLGTVTFDSRFVAQIASKYPGVSDPYQTAADGTHTFQLSDILAEHERLRSEHGDTEHPVILLKSTDYGKQQLVGGEPLWVTFAVGEFPDKAAVLAWCSTHFGHLSPTELKNQCDSRNLRPVT</sequence>
<evidence type="ECO:0000313" key="4">
    <source>
        <dbReference type="Proteomes" id="UP001595867"/>
    </source>
</evidence>
<feature type="region of interest" description="Disordered" evidence="1">
    <location>
        <begin position="86"/>
        <end position="115"/>
    </location>
</feature>
<dbReference type="RefSeq" id="WP_378070309.1">
    <property type="nucleotide sequence ID" value="NZ_JBHSBL010000020.1"/>
</dbReference>
<evidence type="ECO:0008006" key="5">
    <source>
        <dbReference type="Google" id="ProtNLM"/>
    </source>
</evidence>